<reference evidence="1 2" key="1">
    <citation type="submission" date="2023-09" db="EMBL/GenBank/DDBJ databases">
        <title>Whole genome shotgun sequencing (WGS) of Bosea sp. ZW T0_25, isolated from stored onions (Allium cepa).</title>
        <authorList>
            <person name="Stoll D.A."/>
            <person name="Huch M."/>
        </authorList>
    </citation>
    <scope>NUCLEOTIDE SEQUENCE [LARGE SCALE GENOMIC DNA]</scope>
    <source>
        <strain evidence="1 2">ZW T0_25</strain>
    </source>
</reference>
<evidence type="ECO:0000313" key="1">
    <source>
        <dbReference type="EMBL" id="MDU0339562.1"/>
    </source>
</evidence>
<name>A0ABU3S469_9HYPH</name>
<evidence type="ECO:0008006" key="3">
    <source>
        <dbReference type="Google" id="ProtNLM"/>
    </source>
</evidence>
<accession>A0ABU3S469</accession>
<organism evidence="1 2">
    <name type="scientific">Bosea rubneri</name>
    <dbReference type="NCBI Taxonomy" id="3075434"/>
    <lineage>
        <taxon>Bacteria</taxon>
        <taxon>Pseudomonadati</taxon>
        <taxon>Pseudomonadota</taxon>
        <taxon>Alphaproteobacteria</taxon>
        <taxon>Hyphomicrobiales</taxon>
        <taxon>Boseaceae</taxon>
        <taxon>Bosea</taxon>
    </lineage>
</organism>
<sequence>MLKSKTLLVLGAGASKEANLPIGVELMPAILSSVRIEPRDFAPPRIGEDLQRALHCQEQARSSALSHEIQHYSRAYLKMTEGLKLSISIDNYLDAHQSDYHLQVLGKMGIVMSILKSEKSSQLSIGAQNKCDVLRVSNKWYAELFKIMNEGISRDGVDKFFDSIEIISFNYDRCIEHFFERALQSYYSIDNTETARAMARLKIHHPYGQVGHLPWQNFRTPTPFGSDQAGGSELVRLASQIKTFTERQDDMALVERMQQAVQSAETIVFLGFAFHPQNLELIAPTKPGRAKRVFASAYGMSKPDIRATRDDIQKWLKRENEHLSIEIEDLTCAKLFAEYRRSIPRA</sequence>
<gene>
    <name evidence="1" type="ORF">RKE40_06710</name>
</gene>
<evidence type="ECO:0000313" key="2">
    <source>
        <dbReference type="Proteomes" id="UP001254257"/>
    </source>
</evidence>
<proteinExistence type="predicted"/>
<keyword evidence="2" id="KW-1185">Reference proteome</keyword>
<comment type="caution">
    <text evidence="1">The sequence shown here is derived from an EMBL/GenBank/DDBJ whole genome shotgun (WGS) entry which is preliminary data.</text>
</comment>
<dbReference type="RefSeq" id="WP_316017465.1">
    <property type="nucleotide sequence ID" value="NZ_JAWDID010000007.1"/>
</dbReference>
<protein>
    <recommendedName>
        <fullName evidence="3">SIR2-like domain-containing protein</fullName>
    </recommendedName>
</protein>
<dbReference type="Proteomes" id="UP001254257">
    <property type="component" value="Unassembled WGS sequence"/>
</dbReference>
<dbReference type="EMBL" id="JAWDID010000007">
    <property type="protein sequence ID" value="MDU0339562.1"/>
    <property type="molecule type" value="Genomic_DNA"/>
</dbReference>